<comment type="function">
    <text evidence="6">Catalyzes the isomerization between 2-isopropylmalate and 3-isopropylmalate, via the formation of 2-isopropylmaleate.</text>
</comment>
<dbReference type="NCBIfam" id="NF001614">
    <property type="entry name" value="PRK00402.1"/>
    <property type="match status" value="1"/>
</dbReference>
<keyword evidence="6" id="KW-0100">Branched-chain amino acid biosynthesis</keyword>
<dbReference type="HAMAP" id="MF_01027">
    <property type="entry name" value="LeuC_type2"/>
    <property type="match status" value="1"/>
</dbReference>
<proteinExistence type="inferred from homology"/>
<dbReference type="PROSITE" id="PS01244">
    <property type="entry name" value="ACONITASE_2"/>
    <property type="match status" value="1"/>
</dbReference>
<sequence>MGMTMTEKILAAHAGVREVKPGELVNCKVDLCMANDVTAALAIKEFRKIGVDRVFDPEKIVLVPSHYAPSKDIQAAAQVKIMRDFARAMGIKHFFEVGRGGIEHILVPEQGLAYPGMLYVGADSHTCTVGALGCFATGVGSTDMAAVWATGEIWLKVPETMKFVYTGKLPQWVMGKDLILATIGKITVSGALYRAMEFTGPVIAELPMSERFTMCNMVIEAGGKNGLMPVDEITLDYLRRHAPHTEDKWLIVESDPDAPYHSVWEINCSELEPLVAFPHSPDNVHPVSEAVALNITVDQVFIGSCTNAKLEDLRIAAQLLKGRKVHPNVRLIVIPATHRVYMQAMREGLLEIFADAGAIIAEGTCGPCLGGYFGVLAPGERCLSTSNRNFIGRMGSPQAEAFLANPAVAAATAVLGRIAHPDELDGALKVWSLKAFAAQPVAP</sequence>
<accession>A0A2H5XDX6</accession>
<evidence type="ECO:0000313" key="8">
    <source>
        <dbReference type="EMBL" id="GBC99375.1"/>
    </source>
</evidence>
<feature type="binding site" evidence="6">
    <location>
        <position position="365"/>
    </location>
    <ligand>
        <name>[4Fe-4S] cluster</name>
        <dbReference type="ChEBI" id="CHEBI:49883"/>
    </ligand>
</feature>
<dbReference type="NCBIfam" id="TIGR01343">
    <property type="entry name" value="hacA_fam"/>
    <property type="match status" value="1"/>
</dbReference>
<dbReference type="InterPro" id="IPR033941">
    <property type="entry name" value="IPMI_cat"/>
</dbReference>
<dbReference type="GO" id="GO:0051539">
    <property type="term" value="F:4 iron, 4 sulfur cluster binding"/>
    <property type="evidence" value="ECO:0007669"/>
    <property type="project" value="UniProtKB-KW"/>
</dbReference>
<reference evidence="9" key="1">
    <citation type="submission" date="2017-09" db="EMBL/GenBank/DDBJ databases">
        <title>Metaegenomics of thermophilic ammonia-oxidizing enrichment culture.</title>
        <authorList>
            <person name="Kato S."/>
            <person name="Suzuki K."/>
        </authorList>
    </citation>
    <scope>NUCLEOTIDE SEQUENCE [LARGE SCALE GENOMIC DNA]</scope>
</reference>
<evidence type="ECO:0000313" key="9">
    <source>
        <dbReference type="Proteomes" id="UP000236173"/>
    </source>
</evidence>
<dbReference type="InterPro" id="IPR018136">
    <property type="entry name" value="Aconitase_4Fe-4S_BS"/>
</dbReference>
<feature type="binding site" evidence="6">
    <location>
        <position position="305"/>
    </location>
    <ligand>
        <name>[4Fe-4S] cluster</name>
        <dbReference type="ChEBI" id="CHEBI:49883"/>
    </ligand>
</feature>
<comment type="subunit">
    <text evidence="6">Heterodimer of LeuC and LeuD.</text>
</comment>
<dbReference type="SUPFAM" id="SSF53732">
    <property type="entry name" value="Aconitase iron-sulfur domain"/>
    <property type="match status" value="1"/>
</dbReference>
<name>A0A2H5XDX6_9BACT</name>
<keyword evidence="2 6" id="KW-0479">Metal-binding</keyword>
<feature type="domain" description="Aconitase/3-isopropylmalate dehydratase large subunit alpha/beta/alpha" evidence="7">
    <location>
        <begin position="7"/>
        <end position="416"/>
    </location>
</feature>
<evidence type="ECO:0000259" key="7">
    <source>
        <dbReference type="Pfam" id="PF00330"/>
    </source>
</evidence>
<gene>
    <name evidence="8" type="primary">dmdA</name>
    <name evidence="6" type="synonym">leuC</name>
    <name evidence="8" type="ORF">HRbin17_01897</name>
</gene>
<dbReference type="AlphaFoldDB" id="A0A2H5XDX6"/>
<dbReference type="InterPro" id="IPR036008">
    <property type="entry name" value="Aconitase_4Fe-4S_dom"/>
</dbReference>
<dbReference type="NCBIfam" id="TIGR02083">
    <property type="entry name" value="LEU2"/>
    <property type="match status" value="1"/>
</dbReference>
<dbReference type="InterPro" id="IPR011823">
    <property type="entry name" value="IsopropMal_deHydtase_lsu_bac"/>
</dbReference>
<evidence type="ECO:0000256" key="5">
    <source>
        <dbReference type="ARBA" id="ARBA00023239"/>
    </source>
</evidence>
<dbReference type="NCBIfam" id="TIGR02086">
    <property type="entry name" value="IPMI_arch"/>
    <property type="match status" value="1"/>
</dbReference>
<dbReference type="GO" id="GO:0046872">
    <property type="term" value="F:metal ion binding"/>
    <property type="evidence" value="ECO:0007669"/>
    <property type="project" value="UniProtKB-KW"/>
</dbReference>
<comment type="pathway">
    <text evidence="6">Amino-acid biosynthesis; L-leucine biosynthesis; L-leucine from 3-methyl-2-oxobutanoate: step 2/4.</text>
</comment>
<dbReference type="PANTHER" id="PTHR43822">
    <property type="entry name" value="HOMOACONITASE, MITOCHONDRIAL-RELATED"/>
    <property type="match status" value="1"/>
</dbReference>
<dbReference type="Pfam" id="PF00330">
    <property type="entry name" value="Aconitase"/>
    <property type="match status" value="1"/>
</dbReference>
<dbReference type="CDD" id="cd01583">
    <property type="entry name" value="IPMI"/>
    <property type="match status" value="1"/>
</dbReference>
<keyword evidence="5 6" id="KW-0456">Lyase</keyword>
<dbReference type="GO" id="GO:0009098">
    <property type="term" value="P:L-leucine biosynthetic process"/>
    <property type="evidence" value="ECO:0007669"/>
    <property type="project" value="UniProtKB-UniRule"/>
</dbReference>
<dbReference type="Proteomes" id="UP000236173">
    <property type="component" value="Unassembled WGS sequence"/>
</dbReference>
<dbReference type="InterPro" id="IPR015931">
    <property type="entry name" value="Acnase/IPM_dHydase_lsu_aba_1/3"/>
</dbReference>
<keyword evidence="3 6" id="KW-0408">Iron</keyword>
<evidence type="ECO:0000256" key="1">
    <source>
        <dbReference type="ARBA" id="ARBA00022485"/>
    </source>
</evidence>
<comment type="catalytic activity">
    <reaction evidence="6">
        <text>(2R,3S)-3-isopropylmalate = (2S)-2-isopropylmalate</text>
        <dbReference type="Rhea" id="RHEA:32287"/>
        <dbReference type="ChEBI" id="CHEBI:1178"/>
        <dbReference type="ChEBI" id="CHEBI:35121"/>
        <dbReference type="EC" id="4.2.1.33"/>
    </reaction>
</comment>
<evidence type="ECO:0000256" key="6">
    <source>
        <dbReference type="HAMAP-Rule" id="MF_01027"/>
    </source>
</evidence>
<dbReference type="PROSITE" id="PS00450">
    <property type="entry name" value="ACONITASE_1"/>
    <property type="match status" value="1"/>
</dbReference>
<dbReference type="EMBL" id="BEHT01000026">
    <property type="protein sequence ID" value="GBC99375.1"/>
    <property type="molecule type" value="Genomic_DNA"/>
</dbReference>
<feature type="binding site" evidence="6">
    <location>
        <position position="368"/>
    </location>
    <ligand>
        <name>[4Fe-4S] cluster</name>
        <dbReference type="ChEBI" id="CHEBI:49883"/>
    </ligand>
</feature>
<dbReference type="UniPathway" id="UPA00048">
    <property type="reaction ID" value="UER00071"/>
</dbReference>
<comment type="caution">
    <text evidence="8">The sequence shown here is derived from an EMBL/GenBank/DDBJ whole genome shotgun (WGS) entry which is preliminary data.</text>
</comment>
<dbReference type="InterPro" id="IPR011826">
    <property type="entry name" value="HAcnase/IPMdehydase_lsu_prok"/>
</dbReference>
<evidence type="ECO:0000256" key="4">
    <source>
        <dbReference type="ARBA" id="ARBA00023014"/>
    </source>
</evidence>
<protein>
    <recommendedName>
        <fullName evidence="6">3-isopropylmalate dehydratase large subunit</fullName>
        <ecNumber evidence="6">4.2.1.33</ecNumber>
    </recommendedName>
    <alternativeName>
        <fullName evidence="6">Alpha-IPM isomerase</fullName>
        <shortName evidence="6">IPMI</shortName>
    </alternativeName>
    <alternativeName>
        <fullName evidence="6">Isopropylmalate isomerase</fullName>
    </alternativeName>
</protein>
<dbReference type="EC" id="4.2.1.33" evidence="6"/>
<keyword evidence="6" id="KW-0432">Leucine biosynthesis</keyword>
<evidence type="ECO:0000256" key="3">
    <source>
        <dbReference type="ARBA" id="ARBA00023004"/>
    </source>
</evidence>
<dbReference type="GO" id="GO:0003861">
    <property type="term" value="F:3-isopropylmalate dehydratase activity"/>
    <property type="evidence" value="ECO:0007669"/>
    <property type="project" value="UniProtKB-UniRule"/>
</dbReference>
<comment type="similarity">
    <text evidence="6">Belongs to the aconitase/IPM isomerase family. LeuC type 2 subfamily.</text>
</comment>
<dbReference type="PANTHER" id="PTHR43822:SF16">
    <property type="entry name" value="3-ISOPROPYLMALATE DEHYDRATASE LARGE SUBUNIT 2"/>
    <property type="match status" value="1"/>
</dbReference>
<dbReference type="Gene3D" id="3.30.499.10">
    <property type="entry name" value="Aconitase, domain 3"/>
    <property type="match status" value="2"/>
</dbReference>
<evidence type="ECO:0000256" key="2">
    <source>
        <dbReference type="ARBA" id="ARBA00022723"/>
    </source>
</evidence>
<organism evidence="8 9">
    <name type="scientific">Candidatus Fervidibacter japonicus</name>
    <dbReference type="NCBI Taxonomy" id="2035412"/>
    <lineage>
        <taxon>Bacteria</taxon>
        <taxon>Candidatus Fervidibacterota</taxon>
        <taxon>Candidatus Fervidibacter</taxon>
    </lineage>
</organism>
<comment type="cofactor">
    <cofactor evidence="6">
        <name>[4Fe-4S] cluster</name>
        <dbReference type="ChEBI" id="CHEBI:49883"/>
    </cofactor>
    <text evidence="6">Binds 1 [4Fe-4S] cluster per subunit.</text>
</comment>
<dbReference type="InterPro" id="IPR050067">
    <property type="entry name" value="IPM_dehydratase_rel_enz"/>
</dbReference>
<keyword evidence="6" id="KW-0028">Amino-acid biosynthesis</keyword>
<dbReference type="InterPro" id="IPR006251">
    <property type="entry name" value="Homoacnase/IPMdehydase_lsu"/>
</dbReference>
<keyword evidence="4 6" id="KW-0411">Iron-sulfur</keyword>
<dbReference type="InterPro" id="IPR001030">
    <property type="entry name" value="Acoase/IPM_deHydtase_lsu_aba"/>
</dbReference>
<dbReference type="PRINTS" id="PR00415">
    <property type="entry name" value="ACONITASE"/>
</dbReference>
<keyword evidence="1 6" id="KW-0004">4Fe-4S</keyword>